<keyword evidence="3" id="KW-1185">Reference proteome</keyword>
<feature type="non-terminal residue" evidence="2">
    <location>
        <position position="1"/>
    </location>
</feature>
<dbReference type="EMBL" id="CAJVPY010032470">
    <property type="protein sequence ID" value="CAG8797815.1"/>
    <property type="molecule type" value="Genomic_DNA"/>
</dbReference>
<feature type="region of interest" description="Disordered" evidence="1">
    <location>
        <begin position="1"/>
        <end position="42"/>
    </location>
</feature>
<accession>A0A9N9JVA1</accession>
<gene>
    <name evidence="2" type="ORF">DERYTH_LOCUS22752</name>
</gene>
<dbReference type="AlphaFoldDB" id="A0A9N9JVA1"/>
<dbReference type="Proteomes" id="UP000789405">
    <property type="component" value="Unassembled WGS sequence"/>
</dbReference>
<protein>
    <submittedName>
        <fullName evidence="2">7193_t:CDS:1</fullName>
    </submittedName>
</protein>
<comment type="caution">
    <text evidence="2">The sequence shown here is derived from an EMBL/GenBank/DDBJ whole genome shotgun (WGS) entry which is preliminary data.</text>
</comment>
<feature type="compositionally biased region" description="Acidic residues" evidence="1">
    <location>
        <begin position="9"/>
        <end position="30"/>
    </location>
</feature>
<evidence type="ECO:0000313" key="3">
    <source>
        <dbReference type="Proteomes" id="UP000789405"/>
    </source>
</evidence>
<organism evidence="2 3">
    <name type="scientific">Dentiscutata erythropus</name>
    <dbReference type="NCBI Taxonomy" id="1348616"/>
    <lineage>
        <taxon>Eukaryota</taxon>
        <taxon>Fungi</taxon>
        <taxon>Fungi incertae sedis</taxon>
        <taxon>Mucoromycota</taxon>
        <taxon>Glomeromycotina</taxon>
        <taxon>Glomeromycetes</taxon>
        <taxon>Diversisporales</taxon>
        <taxon>Gigasporaceae</taxon>
        <taxon>Dentiscutata</taxon>
    </lineage>
</organism>
<evidence type="ECO:0000256" key="1">
    <source>
        <dbReference type="SAM" id="MobiDB-lite"/>
    </source>
</evidence>
<reference evidence="2" key="1">
    <citation type="submission" date="2021-06" db="EMBL/GenBank/DDBJ databases">
        <authorList>
            <person name="Kallberg Y."/>
            <person name="Tangrot J."/>
            <person name="Rosling A."/>
        </authorList>
    </citation>
    <scope>NUCLEOTIDE SEQUENCE</scope>
    <source>
        <strain evidence="2">MA453B</strain>
    </source>
</reference>
<proteinExistence type="predicted"/>
<evidence type="ECO:0000313" key="2">
    <source>
        <dbReference type="EMBL" id="CAG8797815.1"/>
    </source>
</evidence>
<name>A0A9N9JVA1_9GLOM</name>
<sequence length="42" mass="5021">TQPAVENNNDSDEFVSDNEFESKYEEEELEDRLFGYSEEEEQ</sequence>